<feature type="transmembrane region" description="Helical" evidence="5">
    <location>
        <begin position="32"/>
        <end position="50"/>
    </location>
</feature>
<evidence type="ECO:0000256" key="5">
    <source>
        <dbReference type="SAM" id="Phobius"/>
    </source>
</evidence>
<accession>A0AA40DF56</accession>
<dbReference type="PANTHER" id="PTHR28128:SF1">
    <property type="entry name" value="GOLGI APPARATUS MEMBRANE PROTEIN TVP15"/>
    <property type="match status" value="1"/>
</dbReference>
<keyword evidence="7" id="KW-1185">Reference proteome</keyword>
<evidence type="ECO:0000256" key="2">
    <source>
        <dbReference type="ARBA" id="ARBA00022692"/>
    </source>
</evidence>
<dbReference type="Pfam" id="PF08507">
    <property type="entry name" value="COPI_assoc"/>
    <property type="match status" value="1"/>
</dbReference>
<feature type="transmembrane region" description="Helical" evidence="5">
    <location>
        <begin position="87"/>
        <end position="107"/>
    </location>
</feature>
<dbReference type="GO" id="GO:0016192">
    <property type="term" value="P:vesicle-mediated transport"/>
    <property type="evidence" value="ECO:0007669"/>
    <property type="project" value="TreeGrafter"/>
</dbReference>
<sequence>MMVHIGTWPTLIAACYGEGDWTYANDFSYSRIVNLAVGGLMVAGGISQFFPVGFQSSIIGVYVILFGLATALLEFQIPPQVSRYGSFLFSFIGRGIFYIFIGTILLHDGTLRIIMGSLIGLAGAAYVALEFIPSIEPPANMREADAGWGAEQV</sequence>
<reference evidence="6" key="1">
    <citation type="submission" date="2023-06" db="EMBL/GenBank/DDBJ databases">
        <title>Genome-scale phylogeny and comparative genomics of the fungal order Sordariales.</title>
        <authorList>
            <consortium name="Lawrence Berkeley National Laboratory"/>
            <person name="Hensen N."/>
            <person name="Bonometti L."/>
            <person name="Westerberg I."/>
            <person name="Brannstrom I.O."/>
            <person name="Guillou S."/>
            <person name="Cros-Aarteil S."/>
            <person name="Calhoun S."/>
            <person name="Haridas S."/>
            <person name="Kuo A."/>
            <person name="Mondo S."/>
            <person name="Pangilinan J."/>
            <person name="Riley R."/>
            <person name="Labutti K."/>
            <person name="Andreopoulos B."/>
            <person name="Lipzen A."/>
            <person name="Chen C."/>
            <person name="Yanf M."/>
            <person name="Daum C."/>
            <person name="Ng V."/>
            <person name="Clum A."/>
            <person name="Steindorff A."/>
            <person name="Ohm R."/>
            <person name="Martin F."/>
            <person name="Silar P."/>
            <person name="Natvig D."/>
            <person name="Lalanne C."/>
            <person name="Gautier V."/>
            <person name="Ament-Velasquez S.L."/>
            <person name="Kruys A."/>
            <person name="Hutchinson M.I."/>
            <person name="Powell A.J."/>
            <person name="Barry K."/>
            <person name="Miller A.N."/>
            <person name="Grigoriev I.V."/>
            <person name="Debuchy R."/>
            <person name="Gladieux P."/>
            <person name="Thoren M.H."/>
            <person name="Johannesson H."/>
        </authorList>
    </citation>
    <scope>NUCLEOTIDE SEQUENCE</scope>
    <source>
        <strain evidence="6">CBS 307.81</strain>
    </source>
</reference>
<feature type="transmembrane region" description="Helical" evidence="5">
    <location>
        <begin position="56"/>
        <end position="75"/>
    </location>
</feature>
<evidence type="ECO:0000256" key="4">
    <source>
        <dbReference type="ARBA" id="ARBA00023136"/>
    </source>
</evidence>
<evidence type="ECO:0000256" key="1">
    <source>
        <dbReference type="ARBA" id="ARBA00004141"/>
    </source>
</evidence>
<proteinExistence type="predicted"/>
<keyword evidence="2 5" id="KW-0812">Transmembrane</keyword>
<dbReference type="GO" id="GO:0000139">
    <property type="term" value="C:Golgi membrane"/>
    <property type="evidence" value="ECO:0007669"/>
    <property type="project" value="TreeGrafter"/>
</dbReference>
<comment type="subcellular location">
    <subcellularLocation>
        <location evidence="1">Membrane</location>
        <topology evidence="1">Multi-pass membrane protein</topology>
    </subcellularLocation>
</comment>
<comment type="caution">
    <text evidence="6">The sequence shown here is derived from an EMBL/GenBank/DDBJ whole genome shotgun (WGS) entry which is preliminary data.</text>
</comment>
<protein>
    <submittedName>
        <fullName evidence="6">Golgi apparatus membrane protein TVP15</fullName>
    </submittedName>
</protein>
<evidence type="ECO:0000256" key="3">
    <source>
        <dbReference type="ARBA" id="ARBA00022989"/>
    </source>
</evidence>
<evidence type="ECO:0000313" key="7">
    <source>
        <dbReference type="Proteomes" id="UP001174997"/>
    </source>
</evidence>
<gene>
    <name evidence="6" type="ORF">QBC41DRAFT_313191</name>
</gene>
<feature type="transmembrane region" description="Helical" evidence="5">
    <location>
        <begin position="113"/>
        <end position="132"/>
    </location>
</feature>
<keyword evidence="4 5" id="KW-0472">Membrane</keyword>
<dbReference type="AlphaFoldDB" id="A0AA40DF56"/>
<dbReference type="PANTHER" id="PTHR28128">
    <property type="entry name" value="GOLGI APPARATUS MEMBRANE PROTEIN TVP15"/>
    <property type="match status" value="1"/>
</dbReference>
<dbReference type="InterPro" id="IPR013714">
    <property type="entry name" value="Golgi_TVP15"/>
</dbReference>
<dbReference type="Proteomes" id="UP001174997">
    <property type="component" value="Unassembled WGS sequence"/>
</dbReference>
<dbReference type="EMBL" id="JAULSY010000011">
    <property type="protein sequence ID" value="KAK0672705.1"/>
    <property type="molecule type" value="Genomic_DNA"/>
</dbReference>
<keyword evidence="3 5" id="KW-1133">Transmembrane helix</keyword>
<name>A0AA40DF56_9PEZI</name>
<organism evidence="6 7">
    <name type="scientific">Cercophora samala</name>
    <dbReference type="NCBI Taxonomy" id="330535"/>
    <lineage>
        <taxon>Eukaryota</taxon>
        <taxon>Fungi</taxon>
        <taxon>Dikarya</taxon>
        <taxon>Ascomycota</taxon>
        <taxon>Pezizomycotina</taxon>
        <taxon>Sordariomycetes</taxon>
        <taxon>Sordariomycetidae</taxon>
        <taxon>Sordariales</taxon>
        <taxon>Lasiosphaeriaceae</taxon>
        <taxon>Cercophora</taxon>
    </lineage>
</organism>
<evidence type="ECO:0000313" key="6">
    <source>
        <dbReference type="EMBL" id="KAK0672705.1"/>
    </source>
</evidence>